<dbReference type="InterPro" id="IPR013784">
    <property type="entry name" value="Carb-bd-like_fold"/>
</dbReference>
<reference evidence="2" key="1">
    <citation type="journal article" date="2021" name="PeerJ">
        <title>Extensive microbial diversity within the chicken gut microbiome revealed by metagenomics and culture.</title>
        <authorList>
            <person name="Gilroy R."/>
            <person name="Ravi A."/>
            <person name="Getino M."/>
            <person name="Pursley I."/>
            <person name="Horton D.L."/>
            <person name="Alikhan N.F."/>
            <person name="Baker D."/>
            <person name="Gharbi K."/>
            <person name="Hall N."/>
            <person name="Watson M."/>
            <person name="Adriaenssens E.M."/>
            <person name="Foster-Nyarko E."/>
            <person name="Jarju S."/>
            <person name="Secka A."/>
            <person name="Antonio M."/>
            <person name="Oren A."/>
            <person name="Chaudhuri R.R."/>
            <person name="La Ragione R."/>
            <person name="Hildebrand F."/>
            <person name="Pallen M.J."/>
        </authorList>
    </citation>
    <scope>NUCLEOTIDE SEQUENCE</scope>
    <source>
        <strain evidence="2">CHK55-1828</strain>
    </source>
</reference>
<feature type="domain" description="BACON" evidence="1">
    <location>
        <begin position="112"/>
        <end position="201"/>
    </location>
</feature>
<dbReference type="PROSITE" id="PS51257">
    <property type="entry name" value="PROKAR_LIPOPROTEIN"/>
    <property type="match status" value="1"/>
</dbReference>
<dbReference type="InterPro" id="IPR024361">
    <property type="entry name" value="BACON"/>
</dbReference>
<dbReference type="RefSeq" id="WP_276826838.1">
    <property type="nucleotide sequence ID" value="NZ_DYVX01000035.1"/>
</dbReference>
<dbReference type="GO" id="GO:0005975">
    <property type="term" value="P:carbohydrate metabolic process"/>
    <property type="evidence" value="ECO:0007669"/>
    <property type="project" value="UniProtKB-ARBA"/>
</dbReference>
<dbReference type="InterPro" id="IPR013320">
    <property type="entry name" value="ConA-like_dom_sf"/>
</dbReference>
<dbReference type="PANTHER" id="PTHR45912">
    <property type="entry name" value="CILIA- AND FLAGELLA-ASSOCIATED PROTEIN 47"/>
    <property type="match status" value="1"/>
</dbReference>
<dbReference type="AlphaFoldDB" id="A0A921HVB8"/>
<feature type="domain" description="BACON" evidence="1">
    <location>
        <begin position="210"/>
        <end position="298"/>
    </location>
</feature>
<dbReference type="GO" id="GO:0004553">
    <property type="term" value="F:hydrolase activity, hydrolyzing O-glycosyl compounds"/>
    <property type="evidence" value="ECO:0007669"/>
    <property type="project" value="UniProtKB-ARBA"/>
</dbReference>
<protein>
    <submittedName>
        <fullName evidence="2">Carboxypeptidase regulatory-like domain-containing protein</fullName>
    </submittedName>
</protein>
<evidence type="ECO:0000259" key="1">
    <source>
        <dbReference type="Pfam" id="PF19190"/>
    </source>
</evidence>
<keyword evidence="2" id="KW-0121">Carboxypeptidase</keyword>
<name>A0A921HVB8_9BACT</name>
<feature type="domain" description="BACON" evidence="1">
    <location>
        <begin position="405"/>
        <end position="493"/>
    </location>
</feature>
<feature type="domain" description="BACON" evidence="1">
    <location>
        <begin position="309"/>
        <end position="398"/>
    </location>
</feature>
<reference evidence="2" key="2">
    <citation type="submission" date="2021-09" db="EMBL/GenBank/DDBJ databases">
        <authorList>
            <person name="Gilroy R."/>
        </authorList>
    </citation>
    <scope>NUCLEOTIDE SEQUENCE</scope>
    <source>
        <strain evidence="2">CHK55-1828</strain>
    </source>
</reference>
<keyword evidence="2" id="KW-0645">Protease</keyword>
<sequence>MKQTIYLFALLAALIVACTEEERDYTGNIQGIVTESGTTTPLSGVQVSVVNLGTSTTTGSDGQFRFNNVEAGSYQLQFKKTGYVTNTRSVNVLAGETANCDMQLEPEKKEAEIKIEPSTLNFGTTQTELSVTVTNQGNAATEWSLNLGDNAWLTASPLSGNIAAGKTQSIVFTVNRDQLSATQNVKVTLSAFGNSYTISVSCAPKSAKSEMTVTPTSLDFGETEEEKDLTIKNTGNAVLTWNISGITDECISVSDTEGTVEPEGSKIVKVTLDRTKQTKDLNTSFVISDGIKEQTIAVKAAKTEAKAEMKIEPTLLDFGYESAELPLTVSNTGTAELKYTVSGISADYITVSPMEGSVAAGGNQILQVKLNRETMPETVNTTFVISDGTNQESITVKATKAVAKMSVSPLSLDFGEEATEKNFTISNVGTAELAWTITVPEGTGLKVSDTSGVTAPSGTKQITVTLDRSIMPETLNTAIEVSDGTRKESVAVTAVKGSDIVGTVVTQGLYTYYKFDGNFDDATENKINGFGTASPAFVEGVTSEGKAVKFSKTDNSTFVVAKPIIDSKEMTISFWGKDFSDGHIFHLNSSINTEPMFTLSVSSGSLKFLVTRYNNIYQYNALPSFVHPTLTDGKWHHIVLVSDFEVTKYSTITTTLYVDGQPAYVLTENANHFSENGGSQSSYNTGTSFTMGGSLKLNNSLTLPATNMSVDNFRVYDTRRLSASEIKEIYNAKQ</sequence>
<evidence type="ECO:0000313" key="3">
    <source>
        <dbReference type="Proteomes" id="UP000717835"/>
    </source>
</evidence>
<dbReference type="Gene3D" id="2.60.40.1120">
    <property type="entry name" value="Carboxypeptidase-like, regulatory domain"/>
    <property type="match status" value="1"/>
</dbReference>
<dbReference type="Gene3D" id="2.60.120.200">
    <property type="match status" value="1"/>
</dbReference>
<dbReference type="Pfam" id="PF19190">
    <property type="entry name" value="BACON_2"/>
    <property type="match status" value="4"/>
</dbReference>
<dbReference type="InterPro" id="IPR013783">
    <property type="entry name" value="Ig-like_fold"/>
</dbReference>
<dbReference type="EMBL" id="DYVX01000035">
    <property type="protein sequence ID" value="HJF91546.1"/>
    <property type="molecule type" value="Genomic_DNA"/>
</dbReference>
<evidence type="ECO:0000313" key="2">
    <source>
        <dbReference type="EMBL" id="HJF91546.1"/>
    </source>
</evidence>
<dbReference type="Proteomes" id="UP000717835">
    <property type="component" value="Unassembled WGS sequence"/>
</dbReference>
<dbReference type="GO" id="GO:0030246">
    <property type="term" value="F:carbohydrate binding"/>
    <property type="evidence" value="ECO:0007669"/>
    <property type="project" value="InterPro"/>
</dbReference>
<comment type="caution">
    <text evidence="2">The sequence shown here is derived from an EMBL/GenBank/DDBJ whole genome shotgun (WGS) entry which is preliminary data.</text>
</comment>
<proteinExistence type="predicted"/>
<organism evidence="2 3">
    <name type="scientific">Mediterranea massiliensis</name>
    <dbReference type="NCBI Taxonomy" id="1841865"/>
    <lineage>
        <taxon>Bacteria</taxon>
        <taxon>Pseudomonadati</taxon>
        <taxon>Bacteroidota</taxon>
        <taxon>Bacteroidia</taxon>
        <taxon>Bacteroidales</taxon>
        <taxon>Bacteroidaceae</taxon>
        <taxon>Mediterranea</taxon>
    </lineage>
</organism>
<gene>
    <name evidence="2" type="ORF">K8W02_04060</name>
</gene>
<dbReference type="SUPFAM" id="SSF49899">
    <property type="entry name" value="Concanavalin A-like lectins/glucanases"/>
    <property type="match status" value="1"/>
</dbReference>
<dbReference type="GO" id="GO:0004180">
    <property type="term" value="F:carboxypeptidase activity"/>
    <property type="evidence" value="ECO:0007669"/>
    <property type="project" value="UniProtKB-KW"/>
</dbReference>
<dbReference type="Pfam" id="PF13385">
    <property type="entry name" value="Laminin_G_3"/>
    <property type="match status" value="1"/>
</dbReference>
<dbReference type="SUPFAM" id="SSF49452">
    <property type="entry name" value="Starch-binding domain-like"/>
    <property type="match status" value="1"/>
</dbReference>
<dbReference type="Gene3D" id="2.60.40.10">
    <property type="entry name" value="Immunoglobulins"/>
    <property type="match status" value="4"/>
</dbReference>
<accession>A0A921HVB8</accession>
<dbReference type="Pfam" id="PF13620">
    <property type="entry name" value="CarboxypepD_reg"/>
    <property type="match status" value="1"/>
</dbReference>
<keyword evidence="2" id="KW-0378">Hydrolase</keyword>
<dbReference type="PANTHER" id="PTHR45912:SF3">
    <property type="entry name" value="CILIA- AND FLAGELLA-ASSOCIATED PROTEIN 47"/>
    <property type="match status" value="1"/>
</dbReference>